<proteinExistence type="predicted"/>
<evidence type="ECO:0000313" key="1">
    <source>
        <dbReference type="EMBL" id="MBB6444375.1"/>
    </source>
</evidence>
<dbReference type="PANTHER" id="PTHR36112">
    <property type="entry name" value="RIBOSOMAL RNA SMALL SUBUNIT METHYLTRANSFERASE J"/>
    <property type="match status" value="1"/>
</dbReference>
<comment type="caution">
    <text evidence="1">The sequence shown here is derived from an EMBL/GenBank/DDBJ whole genome shotgun (WGS) entry which is preliminary data.</text>
</comment>
<accession>A0A7X0HP39</accession>
<dbReference type="EMBL" id="JACHGK010000002">
    <property type="protein sequence ID" value="MBB6444375.1"/>
    <property type="molecule type" value="Genomic_DNA"/>
</dbReference>
<organism evidence="1 2">
    <name type="scientific">Bacillus benzoevorans</name>
    <dbReference type="NCBI Taxonomy" id="1456"/>
    <lineage>
        <taxon>Bacteria</taxon>
        <taxon>Bacillati</taxon>
        <taxon>Bacillota</taxon>
        <taxon>Bacilli</taxon>
        <taxon>Bacillales</taxon>
        <taxon>Bacillaceae</taxon>
        <taxon>Bacillus</taxon>
    </lineage>
</organism>
<dbReference type="Pfam" id="PF04445">
    <property type="entry name" value="SAM_MT"/>
    <property type="match status" value="1"/>
</dbReference>
<sequence>MIVTTAGRATSQLVAIAKQLAASYDLLFKERNGVSLETMKNQYHDDLVVVGKNKLFIATLNEAENIFFHPNLAMVRAKRMLNGEEDPLITAAGLKEGMSFLDCTLGLASDSVIASLAVGESGSVTGLEGNSLLYLIVTEGLAACSSGSLHFDQAMRKIKTIHTDHFSFLQQADTNFFDFVYFDPMFHSTIDTSNGIQSIRGQALMTELTPELITEAKRVAKKRVILKDHWKSERFRTLGFQRLKRKTSQFHYGIIE</sequence>
<reference evidence="1 2" key="1">
    <citation type="submission" date="2020-08" db="EMBL/GenBank/DDBJ databases">
        <title>Genomic Encyclopedia of Type Strains, Phase IV (KMG-IV): sequencing the most valuable type-strain genomes for metagenomic binning, comparative biology and taxonomic classification.</title>
        <authorList>
            <person name="Goeker M."/>
        </authorList>
    </citation>
    <scope>NUCLEOTIDE SEQUENCE [LARGE SCALE GENOMIC DNA]</scope>
    <source>
        <strain evidence="1 2">DSM 5391</strain>
    </source>
</reference>
<dbReference type="SUPFAM" id="SSF53335">
    <property type="entry name" value="S-adenosyl-L-methionine-dependent methyltransferases"/>
    <property type="match status" value="1"/>
</dbReference>
<dbReference type="InterPro" id="IPR029063">
    <property type="entry name" value="SAM-dependent_MTases_sf"/>
</dbReference>
<protein>
    <recommendedName>
        <fullName evidence="3">SAM-dependent methyltransferase</fullName>
    </recommendedName>
</protein>
<dbReference type="GO" id="GO:0008990">
    <property type="term" value="F:rRNA (guanine-N2-)-methyltransferase activity"/>
    <property type="evidence" value="ECO:0007669"/>
    <property type="project" value="InterPro"/>
</dbReference>
<dbReference type="InterPro" id="IPR007536">
    <property type="entry name" value="16SrRNA_methylTrfase_J"/>
</dbReference>
<evidence type="ECO:0008006" key="3">
    <source>
        <dbReference type="Google" id="ProtNLM"/>
    </source>
</evidence>
<dbReference type="Gene3D" id="3.40.50.150">
    <property type="entry name" value="Vaccinia Virus protein VP39"/>
    <property type="match status" value="1"/>
</dbReference>
<keyword evidence="2" id="KW-1185">Reference proteome</keyword>
<gene>
    <name evidence="1" type="ORF">HNR53_000983</name>
</gene>
<name>A0A7X0HP39_9BACI</name>
<dbReference type="RefSeq" id="WP_184523377.1">
    <property type="nucleotide sequence ID" value="NZ_JACHGK010000002.1"/>
</dbReference>
<evidence type="ECO:0000313" key="2">
    <source>
        <dbReference type="Proteomes" id="UP000531594"/>
    </source>
</evidence>
<dbReference type="AlphaFoldDB" id="A0A7X0HP39"/>
<dbReference type="Proteomes" id="UP000531594">
    <property type="component" value="Unassembled WGS sequence"/>
</dbReference>
<dbReference type="PANTHER" id="PTHR36112:SF1">
    <property type="entry name" value="RIBOSOMAL RNA SMALL SUBUNIT METHYLTRANSFERASE J"/>
    <property type="match status" value="1"/>
</dbReference>